<evidence type="ECO:0000256" key="2">
    <source>
        <dbReference type="ARBA" id="ARBA00023012"/>
    </source>
</evidence>
<dbReference type="InterPro" id="IPR036388">
    <property type="entry name" value="WH-like_DNA-bd_sf"/>
</dbReference>
<dbReference type="EMBL" id="CP045201">
    <property type="protein sequence ID" value="QOL79650.1"/>
    <property type="molecule type" value="Genomic_DNA"/>
</dbReference>
<dbReference type="PROSITE" id="PS50043">
    <property type="entry name" value="HTH_LUXR_2"/>
    <property type="match status" value="1"/>
</dbReference>
<dbReference type="FunFam" id="3.40.50.2300:FF:000018">
    <property type="entry name" value="DNA-binding transcriptional regulator NtrC"/>
    <property type="match status" value="1"/>
</dbReference>
<dbReference type="RefSeq" id="WP_193081934.1">
    <property type="nucleotide sequence ID" value="NZ_CP045201.1"/>
</dbReference>
<dbReference type="InterPro" id="IPR001789">
    <property type="entry name" value="Sig_transdc_resp-reg_receiver"/>
</dbReference>
<dbReference type="SUPFAM" id="SSF46894">
    <property type="entry name" value="C-terminal effector domain of the bipartite response regulators"/>
    <property type="match status" value="1"/>
</dbReference>
<protein>
    <submittedName>
        <fullName evidence="9">Response regulator</fullName>
    </submittedName>
</protein>
<dbReference type="InterPro" id="IPR011006">
    <property type="entry name" value="CheY-like_superfamily"/>
</dbReference>
<dbReference type="InterPro" id="IPR016032">
    <property type="entry name" value="Sig_transdc_resp-reg_C-effctor"/>
</dbReference>
<gene>
    <name evidence="9" type="ORF">F3W81_01690</name>
</gene>
<feature type="modified residue" description="4-aspartylphosphate" evidence="6">
    <location>
        <position position="64"/>
    </location>
</feature>
<dbReference type="InterPro" id="IPR000792">
    <property type="entry name" value="Tscrpt_reg_LuxR_C"/>
</dbReference>
<keyword evidence="4" id="KW-0238">DNA-binding</keyword>
<evidence type="ECO:0000256" key="5">
    <source>
        <dbReference type="ARBA" id="ARBA00023163"/>
    </source>
</evidence>
<dbReference type="GO" id="GO:0003677">
    <property type="term" value="F:DNA binding"/>
    <property type="evidence" value="ECO:0007669"/>
    <property type="project" value="UniProtKB-KW"/>
</dbReference>
<dbReference type="PANTHER" id="PTHR44688">
    <property type="entry name" value="DNA-BINDING TRANSCRIPTIONAL ACTIVATOR DEVR_DOSR"/>
    <property type="match status" value="1"/>
</dbReference>
<reference evidence="9 10" key="1">
    <citation type="submission" date="2019-10" db="EMBL/GenBank/DDBJ databases">
        <title>Pseudopuniceibacterium sp. HQ09 islated from Antarctica.</title>
        <authorList>
            <person name="Liao L."/>
            <person name="Su S."/>
            <person name="Chen B."/>
            <person name="Yu Y."/>
        </authorList>
    </citation>
    <scope>NUCLEOTIDE SEQUENCE [LARGE SCALE GENOMIC DNA]</scope>
    <source>
        <strain evidence="9 10">HQ09</strain>
    </source>
</reference>
<keyword evidence="5" id="KW-0804">Transcription</keyword>
<name>A0A7L9WKS0_9RHOB</name>
<dbReference type="CDD" id="cd17537">
    <property type="entry name" value="REC_FixJ"/>
    <property type="match status" value="1"/>
</dbReference>
<evidence type="ECO:0000256" key="6">
    <source>
        <dbReference type="PROSITE-ProRule" id="PRU00169"/>
    </source>
</evidence>
<dbReference type="SUPFAM" id="SSF52172">
    <property type="entry name" value="CheY-like"/>
    <property type="match status" value="1"/>
</dbReference>
<evidence type="ECO:0000256" key="1">
    <source>
        <dbReference type="ARBA" id="ARBA00022553"/>
    </source>
</evidence>
<dbReference type="PRINTS" id="PR00038">
    <property type="entry name" value="HTHLUXR"/>
</dbReference>
<evidence type="ECO:0000313" key="9">
    <source>
        <dbReference type="EMBL" id="QOL79650.1"/>
    </source>
</evidence>
<dbReference type="GO" id="GO:0000160">
    <property type="term" value="P:phosphorelay signal transduction system"/>
    <property type="evidence" value="ECO:0007669"/>
    <property type="project" value="UniProtKB-KW"/>
</dbReference>
<dbReference type="Pfam" id="PF00072">
    <property type="entry name" value="Response_reg"/>
    <property type="match status" value="1"/>
</dbReference>
<dbReference type="CDD" id="cd06170">
    <property type="entry name" value="LuxR_C_like"/>
    <property type="match status" value="1"/>
</dbReference>
<dbReference type="PROSITE" id="PS50110">
    <property type="entry name" value="RESPONSE_REGULATORY"/>
    <property type="match status" value="1"/>
</dbReference>
<dbReference type="PANTHER" id="PTHR44688:SF16">
    <property type="entry name" value="DNA-BINDING TRANSCRIPTIONAL ACTIVATOR DEVR_DOSR"/>
    <property type="match status" value="1"/>
</dbReference>
<proteinExistence type="predicted"/>
<evidence type="ECO:0000259" key="8">
    <source>
        <dbReference type="PROSITE" id="PS50110"/>
    </source>
</evidence>
<feature type="domain" description="Response regulatory" evidence="8">
    <location>
        <begin position="15"/>
        <end position="129"/>
    </location>
</feature>
<evidence type="ECO:0000259" key="7">
    <source>
        <dbReference type="PROSITE" id="PS50043"/>
    </source>
</evidence>
<dbReference type="GO" id="GO:0006355">
    <property type="term" value="P:regulation of DNA-templated transcription"/>
    <property type="evidence" value="ECO:0007669"/>
    <property type="project" value="InterPro"/>
</dbReference>
<dbReference type="SMART" id="SM00421">
    <property type="entry name" value="HTH_LUXR"/>
    <property type="match status" value="1"/>
</dbReference>
<sequence>MSPCPADDNPTRKTTVAVVDDDDSVRFSLDNLLRSIGYLVQVYASPRAFLDSDDAQTANCLILDVRMPELSGFDLQAELAKANIEIPIVFMTGYGDVPMSVRAMKAGAVDFLPKPFRDQDMLDAVAAAVKSDLQRRDSGAAVAETARRYAQLTAREREVMALATAGMMNKQIAYELGLSEITIKIHRGKVMRKMDARTFADLVRLAGELGLDRPPAQD</sequence>
<dbReference type="AlphaFoldDB" id="A0A7L9WKS0"/>
<evidence type="ECO:0000256" key="4">
    <source>
        <dbReference type="ARBA" id="ARBA00023125"/>
    </source>
</evidence>
<keyword evidence="2" id="KW-0902">Two-component regulatory system</keyword>
<keyword evidence="1 6" id="KW-0597">Phosphoprotein</keyword>
<evidence type="ECO:0000313" key="10">
    <source>
        <dbReference type="Proteomes" id="UP000594118"/>
    </source>
</evidence>
<keyword evidence="3" id="KW-0805">Transcription regulation</keyword>
<keyword evidence="10" id="KW-1185">Reference proteome</keyword>
<dbReference type="SMART" id="SM00448">
    <property type="entry name" value="REC"/>
    <property type="match status" value="1"/>
</dbReference>
<dbReference type="Pfam" id="PF00196">
    <property type="entry name" value="GerE"/>
    <property type="match status" value="1"/>
</dbReference>
<feature type="domain" description="HTH luxR-type" evidence="7">
    <location>
        <begin position="145"/>
        <end position="210"/>
    </location>
</feature>
<dbReference type="Gene3D" id="3.40.50.2300">
    <property type="match status" value="1"/>
</dbReference>
<evidence type="ECO:0000256" key="3">
    <source>
        <dbReference type="ARBA" id="ARBA00023015"/>
    </source>
</evidence>
<dbReference type="Proteomes" id="UP000594118">
    <property type="component" value="Chromosome"/>
</dbReference>
<dbReference type="Gene3D" id="1.10.10.10">
    <property type="entry name" value="Winged helix-like DNA-binding domain superfamily/Winged helix DNA-binding domain"/>
    <property type="match status" value="1"/>
</dbReference>
<dbReference type="KEGG" id="pshq:F3W81_01690"/>
<accession>A0A7L9WKS0</accession>
<organism evidence="9 10">
    <name type="scientific">Pseudooceanicola spongiae</name>
    <dbReference type="NCBI Taxonomy" id="2613965"/>
    <lineage>
        <taxon>Bacteria</taxon>
        <taxon>Pseudomonadati</taxon>
        <taxon>Pseudomonadota</taxon>
        <taxon>Alphaproteobacteria</taxon>
        <taxon>Rhodobacterales</taxon>
        <taxon>Paracoccaceae</taxon>
        <taxon>Pseudooceanicola</taxon>
    </lineage>
</organism>